<dbReference type="PATRIC" id="fig|1117108.3.peg.5263"/>
<dbReference type="PANTHER" id="PTHR21621">
    <property type="entry name" value="RIBOSOMAL PROTEIN S6 MODIFICATION PROTEIN"/>
    <property type="match status" value="1"/>
</dbReference>
<dbReference type="SUPFAM" id="SSF56059">
    <property type="entry name" value="Glutathione synthetase ATP-binding domain-like"/>
    <property type="match status" value="1"/>
</dbReference>
<protein>
    <recommendedName>
        <fullName evidence="2">ATP-grasp domain-containing protein</fullName>
    </recommendedName>
</protein>
<dbReference type="Pfam" id="PF14398">
    <property type="entry name" value="ATPgrasp_YheCD"/>
    <property type="match status" value="1"/>
</dbReference>
<dbReference type="EMBL" id="ATMT01000088">
    <property type="protein sequence ID" value="EPY04321.1"/>
    <property type="molecule type" value="Genomic_DNA"/>
</dbReference>
<evidence type="ECO:0000256" key="1">
    <source>
        <dbReference type="PROSITE-ProRule" id="PRU00409"/>
    </source>
</evidence>
<dbReference type="GO" id="GO:0046872">
    <property type="term" value="F:metal ion binding"/>
    <property type="evidence" value="ECO:0007669"/>
    <property type="project" value="InterPro"/>
</dbReference>
<evidence type="ECO:0000313" key="4">
    <source>
        <dbReference type="Proteomes" id="UP000015344"/>
    </source>
</evidence>
<dbReference type="PANTHER" id="PTHR21621:SF0">
    <property type="entry name" value="BETA-CITRYLGLUTAMATE SYNTHASE B-RELATED"/>
    <property type="match status" value="1"/>
</dbReference>
<sequence>MKKEPLLRGHIPITSLATTQRINNMLDQHKDIIIKPNNGSGGRSVYRVTDLGSNHYRIHHESSRANVHTRKEVFRRLRIQQKSGLYLVQPRIKLAQIKGRPFDLRVIVQRKRNSNEWQVTAKAAKIAGRGYIVTNVTRSGGYLQHVSTALRNSSLPDSAKRSLPTAIDQLAIAAATRLNKLYRHQRIFGIDMGVDRSGQLWIIEANRRPSMSHFIKLGDSVMYRRIQSFKR</sequence>
<dbReference type="PROSITE" id="PS50975">
    <property type="entry name" value="ATP_GRASP"/>
    <property type="match status" value="1"/>
</dbReference>
<comment type="caution">
    <text evidence="3">The sequence shown here is derived from an EMBL/GenBank/DDBJ whole genome shotgun (WGS) entry which is preliminary data.</text>
</comment>
<keyword evidence="1" id="KW-0067">ATP-binding</keyword>
<keyword evidence="1" id="KW-0547">Nucleotide-binding</keyword>
<reference evidence="3 4" key="1">
    <citation type="submission" date="2013-05" db="EMBL/GenBank/DDBJ databases">
        <authorList>
            <person name="Strain E.A."/>
            <person name="Brown E."/>
            <person name="Allard M.W."/>
            <person name="Luo Y.L."/>
        </authorList>
    </citation>
    <scope>NUCLEOTIDE SEQUENCE [LARGE SCALE GENOMIC DNA]</scope>
    <source>
        <strain evidence="3 4">TS-15</strain>
    </source>
</reference>
<evidence type="ECO:0000313" key="3">
    <source>
        <dbReference type="EMBL" id="EPY04321.1"/>
    </source>
</evidence>
<feature type="domain" description="ATP-grasp" evidence="2">
    <location>
        <begin position="3"/>
        <end position="231"/>
    </location>
</feature>
<organism evidence="3 4">
    <name type="scientific">Paenibacillus alvei TS-15</name>
    <dbReference type="NCBI Taxonomy" id="1117108"/>
    <lineage>
        <taxon>Bacteria</taxon>
        <taxon>Bacillati</taxon>
        <taxon>Bacillota</taxon>
        <taxon>Bacilli</taxon>
        <taxon>Bacillales</taxon>
        <taxon>Paenibacillaceae</taxon>
        <taxon>Paenibacillus</taxon>
    </lineage>
</organism>
<dbReference type="GO" id="GO:0005524">
    <property type="term" value="F:ATP binding"/>
    <property type="evidence" value="ECO:0007669"/>
    <property type="project" value="UniProtKB-UniRule"/>
</dbReference>
<dbReference type="Proteomes" id="UP000015344">
    <property type="component" value="Unassembled WGS sequence"/>
</dbReference>
<accession>S9TPT2</accession>
<evidence type="ECO:0000259" key="2">
    <source>
        <dbReference type="PROSITE" id="PS50975"/>
    </source>
</evidence>
<dbReference type="GO" id="GO:0016879">
    <property type="term" value="F:ligase activity, forming carbon-nitrogen bonds"/>
    <property type="evidence" value="ECO:0007669"/>
    <property type="project" value="TreeGrafter"/>
</dbReference>
<dbReference type="eggNOG" id="COG0189">
    <property type="taxonomic scope" value="Bacteria"/>
</dbReference>
<name>S9TPT2_PAEAL</name>
<dbReference type="Gene3D" id="3.30.1490.20">
    <property type="entry name" value="ATP-grasp fold, A domain"/>
    <property type="match status" value="1"/>
</dbReference>
<dbReference type="InterPro" id="IPR026838">
    <property type="entry name" value="YheC/D"/>
</dbReference>
<dbReference type="InterPro" id="IPR011761">
    <property type="entry name" value="ATP-grasp"/>
</dbReference>
<dbReference type="Gene3D" id="3.30.470.20">
    <property type="entry name" value="ATP-grasp fold, B domain"/>
    <property type="match status" value="1"/>
</dbReference>
<gene>
    <name evidence="3" type="ORF">PAALTS15_25469</name>
</gene>
<proteinExistence type="predicted"/>
<dbReference type="InterPro" id="IPR013815">
    <property type="entry name" value="ATP_grasp_subdomain_1"/>
</dbReference>
<dbReference type="AlphaFoldDB" id="S9TPT2"/>
<dbReference type="GO" id="GO:0005737">
    <property type="term" value="C:cytoplasm"/>
    <property type="evidence" value="ECO:0007669"/>
    <property type="project" value="TreeGrafter"/>
</dbReference>